<name>A0A5E4RHX0_9BURK</name>
<dbReference type="GO" id="GO:0015024">
    <property type="term" value="F:glucuronate-2-sulfatase activity"/>
    <property type="evidence" value="ECO:0007669"/>
    <property type="project" value="TreeGrafter"/>
</dbReference>
<evidence type="ECO:0000256" key="1">
    <source>
        <dbReference type="SAM" id="MobiDB-lite"/>
    </source>
</evidence>
<dbReference type="InterPro" id="IPR051849">
    <property type="entry name" value="GAG-degrading_sulfatase"/>
</dbReference>
<dbReference type="InterPro" id="IPR017850">
    <property type="entry name" value="Alkaline_phosphatase_core_sf"/>
</dbReference>
<feature type="compositionally biased region" description="Polar residues" evidence="1">
    <location>
        <begin position="7"/>
        <end position="31"/>
    </location>
</feature>
<dbReference type="PANTHER" id="PTHR46615">
    <property type="entry name" value="ARYLSULFATASE K"/>
    <property type="match status" value="1"/>
</dbReference>
<dbReference type="AlphaFoldDB" id="A0A5E4RHX0"/>
<feature type="domain" description="Sulfatase N-terminal" evidence="2">
    <location>
        <begin position="87"/>
        <end position="444"/>
    </location>
</feature>
<accession>A0A5E4RHX0</accession>
<reference evidence="3 4" key="1">
    <citation type="submission" date="2019-08" db="EMBL/GenBank/DDBJ databases">
        <authorList>
            <person name="Peeters C."/>
        </authorList>
    </citation>
    <scope>NUCLEOTIDE SEQUENCE [LARGE SCALE GENOMIC DNA]</scope>
    <source>
        <strain evidence="3 4">LMG 31011</strain>
    </source>
</reference>
<dbReference type="RefSeq" id="WP_150574013.1">
    <property type="nucleotide sequence ID" value="NZ_CABPSN010000001.1"/>
</dbReference>
<evidence type="ECO:0000259" key="2">
    <source>
        <dbReference type="Pfam" id="PF00884"/>
    </source>
</evidence>
<dbReference type="InterPro" id="IPR006311">
    <property type="entry name" value="TAT_signal"/>
</dbReference>
<dbReference type="OrthoDB" id="9766107at2"/>
<protein>
    <submittedName>
        <fullName evidence="3">Arylsulfatase</fullName>
    </submittedName>
</protein>
<dbReference type="CDD" id="cd16035">
    <property type="entry name" value="sulfatase_like"/>
    <property type="match status" value="1"/>
</dbReference>
<dbReference type="GO" id="GO:0004065">
    <property type="term" value="F:arylsulfatase activity"/>
    <property type="evidence" value="ECO:0007669"/>
    <property type="project" value="TreeGrafter"/>
</dbReference>
<evidence type="ECO:0000313" key="4">
    <source>
        <dbReference type="Proteomes" id="UP000366819"/>
    </source>
</evidence>
<dbReference type="EMBL" id="CABPSN010000001">
    <property type="protein sequence ID" value="VVD61619.1"/>
    <property type="molecule type" value="Genomic_DNA"/>
</dbReference>
<evidence type="ECO:0000313" key="3">
    <source>
        <dbReference type="EMBL" id="VVD61619.1"/>
    </source>
</evidence>
<dbReference type="Pfam" id="PF00884">
    <property type="entry name" value="Sulfatase"/>
    <property type="match status" value="1"/>
</dbReference>
<dbReference type="SUPFAM" id="SSF53649">
    <property type="entry name" value="Alkaline phosphatase-like"/>
    <property type="match status" value="1"/>
</dbReference>
<dbReference type="Proteomes" id="UP000366819">
    <property type="component" value="Unassembled WGS sequence"/>
</dbReference>
<sequence length="630" mass="69847">MTKRKPSSPTISDDATPTDATSAKQSDTPSRNARRDFLKQAGAAMASAGLASSAISATREAAPTAHAADDGYVMPTQAPAVAPKGYNILFILTDQERHFDKWPFPVPGRERLRREGVTFMNHQIAACVCSPSRSVVYTGQHIQHTRVFDNCGIPWQPDMSTDIRTIGHMMRDAGYYAAYLGKWHLSGKLHHNHTPYDTPTAEYNALIRSYGFDDYFGVGDLIGRVRGGYTYDGLTTSSAVSWLRGRGAQLATEQKPWFMAVNLVNPHDAMFLNTDPTGVDTQNASKPTLGNARPPKDSLYGKHWNVPLAATRKQAYDAPGRPAAHGVYNAAEGVLVGDYPLDDARLQVYQDYYFNCIRDCDTHVVTLLDALRELGIDKNTIVVMSADHGDHVGAHKLVGKGPTTYREQNHVPLVIRHPAYPGGKQCAALSSHVDITPTLLGLTGLDADSVARIAGKTAHGHDLTPLLRRPEQQAVDALRPATLFNYAMLLFYDSEWLAQEYATLRQKGMPVDEIHRRVIARQPDFRHRGMIRSVFDGRYRFSRYFSPKAFNRPTSLETLFASNDVELYDLHADPTESRNLALDARSNGPLLMAMNTLLNDRLDAEVGEDRADILPIRDGRVHFTFEMQAS</sequence>
<keyword evidence="4" id="KW-1185">Reference proteome</keyword>
<dbReference type="PANTHER" id="PTHR46615:SF1">
    <property type="entry name" value="ARYLSULFATASE K"/>
    <property type="match status" value="1"/>
</dbReference>
<dbReference type="PROSITE" id="PS51318">
    <property type="entry name" value="TAT"/>
    <property type="match status" value="1"/>
</dbReference>
<gene>
    <name evidence="3" type="ORF">PAQ31011_00124</name>
</gene>
<feature type="region of interest" description="Disordered" evidence="1">
    <location>
        <begin position="1"/>
        <end position="34"/>
    </location>
</feature>
<dbReference type="Gene3D" id="3.40.720.10">
    <property type="entry name" value="Alkaline Phosphatase, subunit A"/>
    <property type="match status" value="1"/>
</dbReference>
<proteinExistence type="predicted"/>
<dbReference type="InterPro" id="IPR000917">
    <property type="entry name" value="Sulfatase_N"/>
</dbReference>
<organism evidence="3 4">
    <name type="scientific">Pandoraea aquatica</name>
    <dbReference type="NCBI Taxonomy" id="2508290"/>
    <lineage>
        <taxon>Bacteria</taxon>
        <taxon>Pseudomonadati</taxon>
        <taxon>Pseudomonadota</taxon>
        <taxon>Betaproteobacteria</taxon>
        <taxon>Burkholderiales</taxon>
        <taxon>Burkholderiaceae</taxon>
        <taxon>Pandoraea</taxon>
    </lineage>
</organism>